<keyword evidence="4" id="KW-0963">Cytoplasm</keyword>
<feature type="region of interest" description="Disordered" evidence="8">
    <location>
        <begin position="237"/>
        <end position="258"/>
    </location>
</feature>
<dbReference type="Pfam" id="PF00564">
    <property type="entry name" value="PB1"/>
    <property type="match status" value="1"/>
</dbReference>
<reference evidence="10 11" key="1">
    <citation type="submission" date="2006-10" db="EMBL/GenBank/DDBJ databases">
        <title>The Genome Sequence of Batrachochytrium dendrobatidis JEL423.</title>
        <authorList>
            <consortium name="The Broad Institute Genome Sequencing Platform"/>
            <person name="Birren B."/>
            <person name="Lander E."/>
            <person name="Galagan J."/>
            <person name="Cuomo C."/>
            <person name="Devon K."/>
            <person name="Jaffe D."/>
            <person name="Butler J."/>
            <person name="Alvarez P."/>
            <person name="Gnerre S."/>
            <person name="Grabherr M."/>
            <person name="Kleber M."/>
            <person name="Mauceli E."/>
            <person name="Brockman W."/>
            <person name="Young S."/>
            <person name="LaButti K."/>
            <person name="Sykes S."/>
            <person name="DeCaprio D."/>
            <person name="Crawford M."/>
            <person name="Koehrsen M."/>
            <person name="Engels R."/>
            <person name="Montgomery P."/>
            <person name="Pearson M."/>
            <person name="Howarth C."/>
            <person name="Larson L."/>
            <person name="White J."/>
            <person name="O'Leary S."/>
            <person name="Kodira C."/>
            <person name="Zeng Q."/>
            <person name="Yandava C."/>
            <person name="Alvarado L."/>
            <person name="Longcore J."/>
            <person name="James T."/>
        </authorList>
    </citation>
    <scope>NUCLEOTIDE SEQUENCE [LARGE SCALE GENOMIC DNA]</scope>
    <source>
        <strain evidence="10 11">JEL423</strain>
    </source>
</reference>
<evidence type="ECO:0000256" key="7">
    <source>
        <dbReference type="PROSITE-ProRule" id="PRU00339"/>
    </source>
</evidence>
<feature type="repeat" description="TPR" evidence="7">
    <location>
        <begin position="36"/>
        <end position="69"/>
    </location>
</feature>
<evidence type="ECO:0000256" key="2">
    <source>
        <dbReference type="ARBA" id="ARBA00008051"/>
    </source>
</evidence>
<feature type="repeat" description="TPR" evidence="7">
    <location>
        <begin position="70"/>
        <end position="103"/>
    </location>
</feature>
<dbReference type="Gene3D" id="3.10.20.90">
    <property type="entry name" value="Phosphatidylinositol 3-kinase Catalytic Subunit, Chain A, domain 1"/>
    <property type="match status" value="1"/>
</dbReference>
<dbReference type="EMBL" id="DS022300">
    <property type="protein sequence ID" value="OAJ35797.1"/>
    <property type="molecule type" value="Genomic_DNA"/>
</dbReference>
<dbReference type="InterPro" id="IPR051864">
    <property type="entry name" value="NCF2_NOXA1"/>
</dbReference>
<dbReference type="AlphaFoldDB" id="A0A177W6U0"/>
<dbReference type="Gene3D" id="1.25.40.10">
    <property type="entry name" value="Tetratricopeptide repeat domain"/>
    <property type="match status" value="1"/>
</dbReference>
<dbReference type="OrthoDB" id="9450131at2759"/>
<dbReference type="InterPro" id="IPR011990">
    <property type="entry name" value="TPR-like_helical_dom_sf"/>
</dbReference>
<protein>
    <recommendedName>
        <fullName evidence="9">PB1 domain-containing protein</fullName>
    </recommendedName>
</protein>
<dbReference type="CDD" id="cd05992">
    <property type="entry name" value="PB1"/>
    <property type="match status" value="1"/>
</dbReference>
<comment type="similarity">
    <text evidence="2">Belongs to the NCF2/NOXA1 family.</text>
</comment>
<dbReference type="PROSITE" id="PS51745">
    <property type="entry name" value="PB1"/>
    <property type="match status" value="1"/>
</dbReference>
<feature type="domain" description="PB1" evidence="9">
    <location>
        <begin position="414"/>
        <end position="491"/>
    </location>
</feature>
<evidence type="ECO:0000313" key="10">
    <source>
        <dbReference type="EMBL" id="OAJ35797.1"/>
    </source>
</evidence>
<evidence type="ECO:0000256" key="6">
    <source>
        <dbReference type="ARBA" id="ARBA00022803"/>
    </source>
</evidence>
<dbReference type="SMART" id="SM00028">
    <property type="entry name" value="TPR"/>
    <property type="match status" value="3"/>
</dbReference>
<evidence type="ECO:0000256" key="5">
    <source>
        <dbReference type="ARBA" id="ARBA00022737"/>
    </source>
</evidence>
<dbReference type="SUPFAM" id="SSF54277">
    <property type="entry name" value="CAD &amp; PB1 domains"/>
    <property type="match status" value="1"/>
</dbReference>
<dbReference type="VEuPathDB" id="FungiDB:BDEG_20033"/>
<accession>A0A177W6U0</accession>
<dbReference type="InterPro" id="IPR019734">
    <property type="entry name" value="TPR_rpt"/>
</dbReference>
<keyword evidence="3" id="KW-0728">SH3 domain</keyword>
<comment type="subcellular location">
    <subcellularLocation>
        <location evidence="1">Cytoplasm</location>
    </subcellularLocation>
</comment>
<dbReference type="Pfam" id="PF13424">
    <property type="entry name" value="TPR_12"/>
    <property type="match status" value="1"/>
</dbReference>
<name>A0A177W6U0_BATDL</name>
<evidence type="ECO:0000256" key="1">
    <source>
        <dbReference type="ARBA" id="ARBA00004496"/>
    </source>
</evidence>
<evidence type="ECO:0000256" key="4">
    <source>
        <dbReference type="ARBA" id="ARBA00022490"/>
    </source>
</evidence>
<organism evidence="10 11">
    <name type="scientific">Batrachochytrium dendrobatidis (strain JEL423)</name>
    <dbReference type="NCBI Taxonomy" id="403673"/>
    <lineage>
        <taxon>Eukaryota</taxon>
        <taxon>Fungi</taxon>
        <taxon>Fungi incertae sedis</taxon>
        <taxon>Chytridiomycota</taxon>
        <taxon>Chytridiomycota incertae sedis</taxon>
        <taxon>Chytridiomycetes</taxon>
        <taxon>Rhizophydiales</taxon>
        <taxon>Rhizophydiales incertae sedis</taxon>
        <taxon>Batrachochytrium</taxon>
    </lineage>
</organism>
<dbReference type="PANTHER" id="PTHR15175:SF0">
    <property type="entry name" value="SH3 DOMAIN-CONTAINING PROTEIN C23A1.17"/>
    <property type="match status" value="1"/>
</dbReference>
<dbReference type="eggNOG" id="KOG4225">
    <property type="taxonomic scope" value="Eukaryota"/>
</dbReference>
<dbReference type="SMART" id="SM00666">
    <property type="entry name" value="PB1"/>
    <property type="match status" value="1"/>
</dbReference>
<feature type="region of interest" description="Disordered" evidence="8">
    <location>
        <begin position="319"/>
        <end position="351"/>
    </location>
</feature>
<keyword evidence="5" id="KW-0677">Repeat</keyword>
<sequence length="495" mass="54902">MALKEQLAQWSKALDYWDTNDFFGAYEQFVSFADFAKIHYNVGMCAMRTNNLDEAIAAFSRAITLDEYLSVAYMQIGICQYHMGEFDEALANFEESFKMLRGNFFIDYTQLGMEFQVFACHAIFNIALCHLQRGDTERGVRYISEAIKAVPVDSDFVPDIADIEEAERLGENAADTIMPYEVPPNLVFRPQEDNLRNAERVDYLGQSKVVASVNATDNYTGFSGKLTRDLTLLSRSKKKDANSGAAKEAALKSPASFSAAQTTIAQSNTIRVNRKPSVTSISREPIQEGYEQTITMSRSNSATTSRKYIPRRLSSNNISANTIPGASRVPGTLSRAPSAPLSREGSGSGQQLEFPLRTLRSAGGSSRMGLGDTQNNVDTAAERLNSLTINNNDLPASPAIKLTTSNRSNVSTDSIKVKCHYIESRFIVVPINISFRDLRERVSAKFGVQGLLSLKYKDEEEFMTMMVNDDDLDEAVAVSAQGRLELWCFLLDPPK</sequence>
<evidence type="ECO:0000256" key="3">
    <source>
        <dbReference type="ARBA" id="ARBA00022443"/>
    </source>
</evidence>
<evidence type="ECO:0000259" key="9">
    <source>
        <dbReference type="PROSITE" id="PS51745"/>
    </source>
</evidence>
<dbReference type="PROSITE" id="PS50005">
    <property type="entry name" value="TPR"/>
    <property type="match status" value="2"/>
</dbReference>
<dbReference type="InterPro" id="IPR000270">
    <property type="entry name" value="PB1_dom"/>
</dbReference>
<dbReference type="FunFam" id="1.25.40.10:FF:000017">
    <property type="entry name" value="NADPH oxidase regulator NoxR"/>
    <property type="match status" value="1"/>
</dbReference>
<evidence type="ECO:0000313" key="11">
    <source>
        <dbReference type="Proteomes" id="UP000077115"/>
    </source>
</evidence>
<gene>
    <name evidence="10" type="ORF">BDEG_20033</name>
</gene>
<dbReference type="GO" id="GO:0005737">
    <property type="term" value="C:cytoplasm"/>
    <property type="evidence" value="ECO:0007669"/>
    <property type="project" value="UniProtKB-SubCell"/>
</dbReference>
<evidence type="ECO:0000256" key="8">
    <source>
        <dbReference type="SAM" id="MobiDB-lite"/>
    </source>
</evidence>
<dbReference type="PANTHER" id="PTHR15175">
    <property type="entry name" value="NEUTROPHIL CYTOSOLIC FACTOR 2, NEUTROPHIL NADPH OXIDASE FACTOR 2"/>
    <property type="match status" value="1"/>
</dbReference>
<dbReference type="Proteomes" id="UP000077115">
    <property type="component" value="Unassembled WGS sequence"/>
</dbReference>
<keyword evidence="6 7" id="KW-0802">TPR repeat</keyword>
<reference evidence="10 11" key="2">
    <citation type="submission" date="2016-05" db="EMBL/GenBank/DDBJ databases">
        <title>Lineage-specific infection strategies underlie the spectrum of fungal disease in amphibians.</title>
        <authorList>
            <person name="Cuomo C.A."/>
            <person name="Farrer R.A."/>
            <person name="James T."/>
            <person name="Longcore J."/>
            <person name="Birren B."/>
        </authorList>
    </citation>
    <scope>NUCLEOTIDE SEQUENCE [LARGE SCALE GENOMIC DNA]</scope>
    <source>
        <strain evidence="10 11">JEL423</strain>
    </source>
</reference>
<proteinExistence type="inferred from homology"/>
<dbReference type="InterPro" id="IPR053793">
    <property type="entry name" value="PB1-like"/>
</dbReference>
<dbReference type="STRING" id="403673.A0A177W6U0"/>
<dbReference type="SUPFAM" id="SSF48452">
    <property type="entry name" value="TPR-like"/>
    <property type="match status" value="1"/>
</dbReference>